<evidence type="ECO:0008006" key="3">
    <source>
        <dbReference type="Google" id="ProtNLM"/>
    </source>
</evidence>
<dbReference type="RefSeq" id="WP_183671795.1">
    <property type="nucleotide sequence ID" value="NZ_BMPB01000011.1"/>
</dbReference>
<organism evidence="1 2">
    <name type="scientific">Parabacteroides faecis</name>
    <dbReference type="NCBI Taxonomy" id="1217282"/>
    <lineage>
        <taxon>Bacteria</taxon>
        <taxon>Pseudomonadati</taxon>
        <taxon>Bacteroidota</taxon>
        <taxon>Bacteroidia</taxon>
        <taxon>Bacteroidales</taxon>
        <taxon>Tannerellaceae</taxon>
        <taxon>Parabacteroides</taxon>
    </lineage>
</organism>
<gene>
    <name evidence="1" type="ORF">GGQ57_003856</name>
</gene>
<evidence type="ECO:0000313" key="2">
    <source>
        <dbReference type="Proteomes" id="UP000533637"/>
    </source>
</evidence>
<keyword evidence="2" id="KW-1185">Reference proteome</keyword>
<accession>A0ABR6KQZ4</accession>
<name>A0ABR6KQZ4_9BACT</name>
<dbReference type="EMBL" id="JACHOC010000008">
    <property type="protein sequence ID" value="MBB4623932.1"/>
    <property type="molecule type" value="Genomic_DNA"/>
</dbReference>
<dbReference type="Proteomes" id="UP000533637">
    <property type="component" value="Unassembled WGS sequence"/>
</dbReference>
<proteinExistence type="predicted"/>
<reference evidence="1 2" key="1">
    <citation type="submission" date="2020-08" db="EMBL/GenBank/DDBJ databases">
        <title>Genomic Encyclopedia of Type Strains, Phase IV (KMG-IV): sequencing the most valuable type-strain genomes for metagenomic binning, comparative biology and taxonomic classification.</title>
        <authorList>
            <person name="Goeker M."/>
        </authorList>
    </citation>
    <scope>NUCLEOTIDE SEQUENCE [LARGE SCALE GENOMIC DNA]</scope>
    <source>
        <strain evidence="1 2">DSM 102983</strain>
    </source>
</reference>
<sequence>MKKKGSIILCIILCTIVWCCSHYQFNFCRNATITIGDNKNDSLNNRIILMFPELDSIWKPTYQYAVIIPSDTTMNMYYQLIQLLNKNESYTKNNTFIICQEVDKESMEEAVPGYSVFVSDFIADNRYCQETCFYMVWKEDKKYLLTKKEI</sequence>
<protein>
    <recommendedName>
        <fullName evidence="3">Lipoprotein</fullName>
    </recommendedName>
</protein>
<evidence type="ECO:0000313" key="1">
    <source>
        <dbReference type="EMBL" id="MBB4623932.1"/>
    </source>
</evidence>
<comment type="caution">
    <text evidence="1">The sequence shown here is derived from an EMBL/GenBank/DDBJ whole genome shotgun (WGS) entry which is preliminary data.</text>
</comment>